<sequence length="426" mass="46125">MSAEFNESFLYPLFRRAALLYRRINQSSSPLRALALCSAAACPLARPALSDDALHALDARAAEQIEAGGGALLPEPAWGGGGDERLFGRLPQVLQGRTLLFVGDSVMRQTAVDLLLAVRFYREATRRAPAPAHVTLAANVHCYVWVAEACRVCFLRAARQASAARGHTAGHGGTLRVPRDAIGRVNSTYCAHVELAAHDLGDALACAATFLALDARDVLVVNAGVHHNEPHASLRANVRSFLRWRDAAAAARAAPCVLWRETFPTHFASPDGTFPAEPRLRRALDLRCNTTANHCAPFSRQLMDEVRRGATRQKFNDAANPLLKAAGVPILRVFLAAAALYDVHVECLGPEGHELDCVHHAFPSAAYQLAIRLMLLALEEQCGISFTAAESRKGRQNGSEPLGDRHDMCWPVGSRCDRSGPLNVFG</sequence>
<organism evidence="1 2">
    <name type="scientific">Prymnesium parvum</name>
    <name type="common">Toxic golden alga</name>
    <dbReference type="NCBI Taxonomy" id="97485"/>
    <lineage>
        <taxon>Eukaryota</taxon>
        <taxon>Haptista</taxon>
        <taxon>Haptophyta</taxon>
        <taxon>Prymnesiophyceae</taxon>
        <taxon>Prymnesiales</taxon>
        <taxon>Prymnesiaceae</taxon>
        <taxon>Prymnesium</taxon>
    </lineage>
</organism>
<dbReference type="Proteomes" id="UP001515480">
    <property type="component" value="Unassembled WGS sequence"/>
</dbReference>
<evidence type="ECO:0000313" key="1">
    <source>
        <dbReference type="EMBL" id="KAL1520697.1"/>
    </source>
</evidence>
<dbReference type="EMBL" id="JBGBPQ010000008">
    <property type="protein sequence ID" value="KAL1520697.1"/>
    <property type="molecule type" value="Genomic_DNA"/>
</dbReference>
<keyword evidence="2" id="KW-1185">Reference proteome</keyword>
<protein>
    <submittedName>
        <fullName evidence="1">Uncharacterized protein</fullName>
    </submittedName>
</protein>
<evidence type="ECO:0000313" key="2">
    <source>
        <dbReference type="Proteomes" id="UP001515480"/>
    </source>
</evidence>
<proteinExistence type="predicted"/>
<name>A0AB34JHW6_PRYPA</name>
<accession>A0AB34JHW6</accession>
<reference evidence="1 2" key="1">
    <citation type="journal article" date="2024" name="Science">
        <title>Giant polyketide synthase enzymes in the biosynthesis of giant marine polyether toxins.</title>
        <authorList>
            <person name="Fallon T.R."/>
            <person name="Shende V.V."/>
            <person name="Wierzbicki I.H."/>
            <person name="Pendleton A.L."/>
            <person name="Watervoot N.F."/>
            <person name="Auber R.P."/>
            <person name="Gonzalez D.J."/>
            <person name="Wisecaver J.H."/>
            <person name="Moore B.S."/>
        </authorList>
    </citation>
    <scope>NUCLEOTIDE SEQUENCE [LARGE SCALE GENOMIC DNA]</scope>
    <source>
        <strain evidence="1 2">12B1</strain>
    </source>
</reference>
<gene>
    <name evidence="1" type="ORF">AB1Y20_022266</name>
</gene>
<dbReference type="AlphaFoldDB" id="A0AB34JHW6"/>
<comment type="caution">
    <text evidence="1">The sequence shown here is derived from an EMBL/GenBank/DDBJ whole genome shotgun (WGS) entry which is preliminary data.</text>
</comment>